<dbReference type="PANTHER" id="PTHR38590:SF1">
    <property type="entry name" value="BLL0828 PROTEIN"/>
    <property type="match status" value="1"/>
</dbReference>
<keyword evidence="3" id="KW-1185">Reference proteome</keyword>
<dbReference type="AlphaFoldDB" id="A0A1E3WCL7"/>
<evidence type="ECO:0000259" key="1">
    <source>
        <dbReference type="Pfam" id="PF04480"/>
    </source>
</evidence>
<evidence type="ECO:0000313" key="3">
    <source>
        <dbReference type="Proteomes" id="UP000095042"/>
    </source>
</evidence>
<protein>
    <recommendedName>
        <fullName evidence="1">DUF559 domain-containing protein</fullName>
    </recommendedName>
</protein>
<accession>A0A1E3WCL7</accession>
<evidence type="ECO:0000313" key="2">
    <source>
        <dbReference type="EMBL" id="ODS02807.1"/>
    </source>
</evidence>
<dbReference type="CDD" id="cd01038">
    <property type="entry name" value="Endonuclease_DUF559"/>
    <property type="match status" value="1"/>
</dbReference>
<feature type="domain" description="DUF559" evidence="1">
    <location>
        <begin position="4"/>
        <end position="110"/>
    </location>
</feature>
<dbReference type="Proteomes" id="UP000095042">
    <property type="component" value="Unassembled WGS sequence"/>
</dbReference>
<organism evidence="2 3">
    <name type="scientific">Methyloceanibacter marginalis</name>
    <dbReference type="NCBI Taxonomy" id="1774971"/>
    <lineage>
        <taxon>Bacteria</taxon>
        <taxon>Pseudomonadati</taxon>
        <taxon>Pseudomonadota</taxon>
        <taxon>Alphaproteobacteria</taxon>
        <taxon>Hyphomicrobiales</taxon>
        <taxon>Hyphomicrobiaceae</taxon>
        <taxon>Methyloceanibacter</taxon>
    </lineage>
</organism>
<gene>
    <name evidence="2" type="ORF">AUC71_01350</name>
</gene>
<dbReference type="InterPro" id="IPR047216">
    <property type="entry name" value="Endonuclease_DUF559_bact"/>
</dbReference>
<dbReference type="PANTHER" id="PTHR38590">
    <property type="entry name" value="BLL0828 PROTEIN"/>
    <property type="match status" value="1"/>
</dbReference>
<proteinExistence type="predicted"/>
<dbReference type="SUPFAM" id="SSF52980">
    <property type="entry name" value="Restriction endonuclease-like"/>
    <property type="match status" value="1"/>
</dbReference>
<dbReference type="OrthoDB" id="9798754at2"/>
<dbReference type="EMBL" id="LPWD01000224">
    <property type="protein sequence ID" value="ODS02807.1"/>
    <property type="molecule type" value="Genomic_DNA"/>
</dbReference>
<dbReference type="InterPro" id="IPR007569">
    <property type="entry name" value="DUF559"/>
</dbReference>
<name>A0A1E3WCL7_9HYPH</name>
<reference evidence="2 3" key="1">
    <citation type="journal article" date="2016" name="Environ. Microbiol.">
        <title>New Methyloceanibacter diversity from North Sea sediments includes methanotroph containing solely the soluble methane monooxygenase.</title>
        <authorList>
            <person name="Vekeman B."/>
            <person name="Kerckhof F.M."/>
            <person name="Cremers G."/>
            <person name="de Vos P."/>
            <person name="Vandamme P."/>
            <person name="Boon N."/>
            <person name="Op den Camp H.J."/>
            <person name="Heylen K."/>
        </authorList>
    </citation>
    <scope>NUCLEOTIDE SEQUENCE [LARGE SCALE GENOMIC DNA]</scope>
    <source>
        <strain evidence="2 3">R-67177</strain>
    </source>
</reference>
<dbReference type="InterPro" id="IPR011335">
    <property type="entry name" value="Restrct_endonuc-II-like"/>
</dbReference>
<dbReference type="Pfam" id="PF04480">
    <property type="entry name" value="DUF559"/>
    <property type="match status" value="1"/>
</dbReference>
<dbReference type="Gene3D" id="3.40.960.10">
    <property type="entry name" value="VSR Endonuclease"/>
    <property type="match status" value="1"/>
</dbReference>
<comment type="caution">
    <text evidence="2">The sequence shown here is derived from an EMBL/GenBank/DDBJ whole genome shotgun (WGS) entry which is preliminary data.</text>
</comment>
<sequence length="133" mass="15401">MANEPARALRKRMTPQEVKLWVRLRELRDLGFHFRRQSPILSYIVDFECRRMKLILEVDGGQHGGDRTLQRDVERDQQLKRAGYRVLRFWNNQIDLEMEGVIETILSVLEAQGPTRLATSKARCEPPSPGGEG</sequence>
<dbReference type="RefSeq" id="WP_069623998.1">
    <property type="nucleotide sequence ID" value="NZ_LPWD01000224.1"/>
</dbReference>